<dbReference type="Proteomes" id="UP000054567">
    <property type="component" value="Unassembled WGS sequence"/>
</dbReference>
<feature type="compositionally biased region" description="Basic residues" evidence="1">
    <location>
        <begin position="86"/>
        <end position="96"/>
    </location>
</feature>
<reference evidence="3" key="3">
    <citation type="journal article" date="2010" name="Genome Res.">
        <title>Population genomic sequencing of Coccidioides fungi reveals recent hybridization and transposon control.</title>
        <authorList>
            <person name="Neafsey D.E."/>
            <person name="Barker B.M."/>
            <person name="Sharpton T.J."/>
            <person name="Stajich J.E."/>
            <person name="Park D.J."/>
            <person name="Whiston E."/>
            <person name="Hung C.-Y."/>
            <person name="McMahan C."/>
            <person name="White J."/>
            <person name="Sykes S."/>
            <person name="Heiman D."/>
            <person name="Young S."/>
            <person name="Zeng Q."/>
            <person name="Abouelleil A."/>
            <person name="Aftuck L."/>
            <person name="Bessette D."/>
            <person name="Brown A."/>
            <person name="FitzGerald M."/>
            <person name="Lui A."/>
            <person name="Macdonald J.P."/>
            <person name="Priest M."/>
            <person name="Orbach M.J."/>
            <person name="Galgiani J.N."/>
            <person name="Kirkland T.N."/>
            <person name="Cole G.T."/>
            <person name="Birren B.W."/>
            <person name="Henn M.R."/>
            <person name="Taylor J.W."/>
            <person name="Rounsley S.D."/>
        </authorList>
    </citation>
    <scope>NUCLEOTIDE SEQUENCE [LARGE SCALE GENOMIC DNA]</scope>
    <source>
        <strain evidence="3">RMSCC 3488</strain>
    </source>
</reference>
<evidence type="ECO:0000313" key="2">
    <source>
        <dbReference type="EMBL" id="KMM66251.1"/>
    </source>
</evidence>
<evidence type="ECO:0000256" key="1">
    <source>
        <dbReference type="SAM" id="MobiDB-lite"/>
    </source>
</evidence>
<dbReference type="EMBL" id="DS268109">
    <property type="protein sequence ID" value="KMM66251.1"/>
    <property type="molecule type" value="Genomic_DNA"/>
</dbReference>
<reference evidence="3" key="2">
    <citation type="journal article" date="2009" name="Genome Res.">
        <title>Comparative genomic analyses of the human fungal pathogens Coccidioides and their relatives.</title>
        <authorList>
            <person name="Sharpton T.J."/>
            <person name="Stajich J.E."/>
            <person name="Rounsley S.D."/>
            <person name="Gardner M.J."/>
            <person name="Wortman J.R."/>
            <person name="Jordar V.S."/>
            <person name="Maiti R."/>
            <person name="Kodira C.D."/>
            <person name="Neafsey D.E."/>
            <person name="Zeng Q."/>
            <person name="Hung C.-Y."/>
            <person name="McMahan C."/>
            <person name="Muszewska A."/>
            <person name="Grynberg M."/>
            <person name="Mandel M.A."/>
            <person name="Kellner E.M."/>
            <person name="Barker B.M."/>
            <person name="Galgiani J.N."/>
            <person name="Orbach M.J."/>
            <person name="Kirkland T.N."/>
            <person name="Cole G.T."/>
            <person name="Henn M.R."/>
            <person name="Birren B.W."/>
            <person name="Taylor J.W."/>
        </authorList>
    </citation>
    <scope>NUCLEOTIDE SEQUENCE [LARGE SCALE GENOMIC DNA]</scope>
    <source>
        <strain evidence="3">RMSCC 3488</strain>
    </source>
</reference>
<protein>
    <submittedName>
        <fullName evidence="2">Uncharacterized protein</fullName>
    </submittedName>
</protein>
<gene>
    <name evidence="2" type="ORF">CPAG_02591</name>
</gene>
<dbReference type="AlphaFoldDB" id="A0A0J6F056"/>
<feature type="region of interest" description="Disordered" evidence="1">
    <location>
        <begin position="77"/>
        <end position="102"/>
    </location>
</feature>
<evidence type="ECO:0000313" key="3">
    <source>
        <dbReference type="Proteomes" id="UP000054567"/>
    </source>
</evidence>
<name>A0A0J6F056_COCPO</name>
<dbReference type="VEuPathDB" id="FungiDB:CPAG_02591"/>
<accession>A0A0J6F056</accession>
<proteinExistence type="predicted"/>
<organism evidence="2 3">
    <name type="scientific">Coccidioides posadasii RMSCC 3488</name>
    <dbReference type="NCBI Taxonomy" id="454284"/>
    <lineage>
        <taxon>Eukaryota</taxon>
        <taxon>Fungi</taxon>
        <taxon>Dikarya</taxon>
        <taxon>Ascomycota</taxon>
        <taxon>Pezizomycotina</taxon>
        <taxon>Eurotiomycetes</taxon>
        <taxon>Eurotiomycetidae</taxon>
        <taxon>Onygenales</taxon>
        <taxon>Onygenaceae</taxon>
        <taxon>Coccidioides</taxon>
    </lineage>
</organism>
<sequence length="134" mass="15029">MALSMVEALDHLDERPQIFNKKNHRGKAAGTENILPVHNLKVLSLASLDDDYNNSWLQGTAAPGVCRRLCGQPMRSKRTSLASAASRRKTMSKGKAHRDSPLKRLLPRTERQCFETKIASPHGSSIHRLELLEY</sequence>
<reference evidence="2 3" key="1">
    <citation type="submission" date="2007-06" db="EMBL/GenBank/DDBJ databases">
        <title>The Genome Sequence of Coccidioides posadasii RMSCC_3488.</title>
        <authorList>
            <consortium name="Coccidioides Genome Resources Consortium"/>
            <consortium name="The Broad Institute Genome Sequencing Platform"/>
            <person name="Henn M.R."/>
            <person name="Sykes S."/>
            <person name="Young S."/>
            <person name="Jaffe D."/>
            <person name="Berlin A."/>
            <person name="Alvarez P."/>
            <person name="Butler J."/>
            <person name="Gnerre S."/>
            <person name="Grabherr M."/>
            <person name="Mauceli E."/>
            <person name="Brockman W."/>
            <person name="Kodira C."/>
            <person name="Alvarado L."/>
            <person name="Zeng Q."/>
            <person name="Crawford M."/>
            <person name="Antoine C."/>
            <person name="Devon K."/>
            <person name="Galgiani J."/>
            <person name="Orsborn K."/>
            <person name="Lewis M.L."/>
            <person name="Nusbaum C."/>
            <person name="Galagan J."/>
            <person name="Birren B."/>
        </authorList>
    </citation>
    <scope>NUCLEOTIDE SEQUENCE [LARGE SCALE GENOMIC DNA]</scope>
    <source>
        <strain evidence="2 3">RMSCC 3488</strain>
    </source>
</reference>